<protein>
    <submittedName>
        <fullName evidence="8">Putative Copper resistance protein CopC</fullName>
    </submittedName>
</protein>
<gene>
    <name evidence="8" type="ORF">NOCA2150064</name>
</gene>
<feature type="transmembrane region" description="Helical" evidence="6">
    <location>
        <begin position="151"/>
        <end position="170"/>
    </location>
</feature>
<comment type="subcellular location">
    <subcellularLocation>
        <location evidence="1">Cell envelope</location>
    </subcellularLocation>
</comment>
<evidence type="ECO:0000256" key="5">
    <source>
        <dbReference type="SAM" id="MobiDB-lite"/>
    </source>
</evidence>
<evidence type="ECO:0000259" key="7">
    <source>
        <dbReference type="Pfam" id="PF04234"/>
    </source>
</evidence>
<dbReference type="InterPro" id="IPR014755">
    <property type="entry name" value="Cu-Rt/internalin_Ig-like"/>
</dbReference>
<keyword evidence="4" id="KW-0186">Copper</keyword>
<feature type="domain" description="CopC" evidence="7">
    <location>
        <begin position="25"/>
        <end position="122"/>
    </location>
</feature>
<organism evidence="8">
    <name type="scientific">metagenome</name>
    <dbReference type="NCBI Taxonomy" id="256318"/>
    <lineage>
        <taxon>unclassified sequences</taxon>
        <taxon>metagenomes</taxon>
    </lineage>
</organism>
<reference evidence="8" key="1">
    <citation type="submission" date="2015-08" db="EMBL/GenBank/DDBJ databases">
        <authorList>
            <person name="Babu N.S."/>
            <person name="Beckwith C.J."/>
            <person name="Beseler K.G."/>
            <person name="Brison A."/>
            <person name="Carone J.V."/>
            <person name="Caskin T.P."/>
            <person name="Diamond M."/>
            <person name="Durham M.E."/>
            <person name="Foxe J.M."/>
            <person name="Go M."/>
            <person name="Henderson B.A."/>
            <person name="Jones I.B."/>
            <person name="McGettigan J.A."/>
            <person name="Micheletti S.J."/>
            <person name="Nasrallah M.E."/>
            <person name="Ortiz D."/>
            <person name="Piller C.R."/>
            <person name="Privatt S.R."/>
            <person name="Schneider S.L."/>
            <person name="Sharp S."/>
            <person name="Smith T.C."/>
            <person name="Stanton J.D."/>
            <person name="Ullery H.E."/>
            <person name="Wilson R.J."/>
            <person name="Serrano M.G."/>
            <person name="Buck G."/>
            <person name="Lee V."/>
            <person name="Wang Y."/>
            <person name="Carvalho R."/>
            <person name="Voegtly L."/>
            <person name="Shi R."/>
            <person name="Duckworth R."/>
            <person name="Johnson A."/>
            <person name="Loviza R."/>
            <person name="Walstead R."/>
            <person name="Shah Z."/>
            <person name="Kiflezghi M."/>
            <person name="Wade K."/>
            <person name="Ball S.L."/>
            <person name="Bradley K.W."/>
            <person name="Asai D.J."/>
            <person name="Bowman C.A."/>
            <person name="Russell D.A."/>
            <person name="Pope W.H."/>
            <person name="Jacobs-Sera D."/>
            <person name="Hendrix R.W."/>
            <person name="Hatfull G.F."/>
        </authorList>
    </citation>
    <scope>NUCLEOTIDE SEQUENCE</scope>
</reference>
<feature type="region of interest" description="Disordered" evidence="5">
    <location>
        <begin position="124"/>
        <end position="144"/>
    </location>
</feature>
<keyword evidence="3" id="KW-0732">Signal</keyword>
<keyword evidence="6" id="KW-0472">Membrane</keyword>
<evidence type="ECO:0000313" key="8">
    <source>
        <dbReference type="EMBL" id="CUR54322.1"/>
    </source>
</evidence>
<dbReference type="GO" id="GO:0006825">
    <property type="term" value="P:copper ion transport"/>
    <property type="evidence" value="ECO:0007669"/>
    <property type="project" value="InterPro"/>
</dbReference>
<dbReference type="AlphaFoldDB" id="A0A2P2C0T7"/>
<dbReference type="GO" id="GO:0030313">
    <property type="term" value="C:cell envelope"/>
    <property type="evidence" value="ECO:0007669"/>
    <property type="project" value="UniProtKB-SubCell"/>
</dbReference>
<evidence type="ECO:0000256" key="2">
    <source>
        <dbReference type="ARBA" id="ARBA00022723"/>
    </source>
</evidence>
<dbReference type="InterPro" id="IPR032694">
    <property type="entry name" value="CopC/D"/>
</dbReference>
<dbReference type="GO" id="GO:0042597">
    <property type="term" value="C:periplasmic space"/>
    <property type="evidence" value="ECO:0007669"/>
    <property type="project" value="InterPro"/>
</dbReference>
<sequence length="179" mass="18663">MIRGWLIVALASLTWWSTPAPANAHTDLISSSPTTDEVLTGFPETVQLVFSEPVAPEFVTVTLTQDAGPSLELAPRAEGATVTAPVPALKAAGDTPADGWTLSYRVVSTDGHPITGHIAFRVTGSGSTSDKPTQAVATPATEGSRGQGRSVIIIGVFSAVTTIAAMYLLARGRARDRHE</sequence>
<name>A0A2P2C0T7_9ZZZZ</name>
<keyword evidence="6" id="KW-0812">Transmembrane</keyword>
<dbReference type="Gene3D" id="2.60.40.1220">
    <property type="match status" value="1"/>
</dbReference>
<proteinExistence type="predicted"/>
<evidence type="ECO:0000256" key="6">
    <source>
        <dbReference type="SAM" id="Phobius"/>
    </source>
</evidence>
<dbReference type="PANTHER" id="PTHR34820:SF4">
    <property type="entry name" value="INNER MEMBRANE PROTEIN YEBZ"/>
    <property type="match status" value="1"/>
</dbReference>
<keyword evidence="2" id="KW-0479">Metal-binding</keyword>
<dbReference type="PANTHER" id="PTHR34820">
    <property type="entry name" value="INNER MEMBRANE PROTEIN YEBZ"/>
    <property type="match status" value="1"/>
</dbReference>
<dbReference type="GO" id="GO:0005886">
    <property type="term" value="C:plasma membrane"/>
    <property type="evidence" value="ECO:0007669"/>
    <property type="project" value="TreeGrafter"/>
</dbReference>
<dbReference type="InterPro" id="IPR014756">
    <property type="entry name" value="Ig_E-set"/>
</dbReference>
<feature type="compositionally biased region" description="Polar residues" evidence="5">
    <location>
        <begin position="124"/>
        <end position="136"/>
    </location>
</feature>
<dbReference type="Pfam" id="PF04234">
    <property type="entry name" value="CopC"/>
    <property type="match status" value="1"/>
</dbReference>
<dbReference type="GO" id="GO:0046688">
    <property type="term" value="P:response to copper ion"/>
    <property type="evidence" value="ECO:0007669"/>
    <property type="project" value="InterPro"/>
</dbReference>
<dbReference type="EMBL" id="CZKA01000007">
    <property type="protein sequence ID" value="CUR54322.1"/>
    <property type="molecule type" value="Genomic_DNA"/>
</dbReference>
<accession>A0A2P2C0T7</accession>
<keyword evidence="6" id="KW-1133">Transmembrane helix</keyword>
<evidence type="ECO:0000256" key="4">
    <source>
        <dbReference type="ARBA" id="ARBA00023008"/>
    </source>
</evidence>
<evidence type="ECO:0000256" key="1">
    <source>
        <dbReference type="ARBA" id="ARBA00004196"/>
    </source>
</evidence>
<dbReference type="InterPro" id="IPR007348">
    <property type="entry name" value="CopC_dom"/>
</dbReference>
<dbReference type="GO" id="GO:0005507">
    <property type="term" value="F:copper ion binding"/>
    <property type="evidence" value="ECO:0007669"/>
    <property type="project" value="InterPro"/>
</dbReference>
<evidence type="ECO:0000256" key="3">
    <source>
        <dbReference type="ARBA" id="ARBA00022729"/>
    </source>
</evidence>
<dbReference type="SUPFAM" id="SSF81296">
    <property type="entry name" value="E set domains"/>
    <property type="match status" value="1"/>
</dbReference>